<comment type="caution">
    <text evidence="2">The sequence shown here is derived from an EMBL/GenBank/DDBJ whole genome shotgun (WGS) entry which is preliminary data.</text>
</comment>
<dbReference type="InterPro" id="IPR044190">
    <property type="entry name" value="THA8-like"/>
</dbReference>
<sequence>MASLLLVPRPTPSSRPAPGPIARLRLGSITCGPRDNRGPLQRGRSLSTEAILAIQSLKRLTAADRSPAAASDAAASALGRLLKADLVAAMAELQRQGHWSLALSALHVARAEPWYRPDPALYATFVSSAPVSSGDDSTGAAVDALVEAFLEEKARGGGFVDGEEDVYKLTRLLRALVAKGRGRAAWRVYEAAVRKGGLDVDEYVYRVMARGMRRLGLDEEAAVVEADLAEWEVTVSPPARDVLDEMRARVKSKTKASAS</sequence>
<dbReference type="PANTHER" id="PTHR47594">
    <property type="entry name" value="PPR CONTAINING PLANT-LIKE PROTEIN"/>
    <property type="match status" value="1"/>
</dbReference>
<dbReference type="Gene3D" id="1.25.40.10">
    <property type="entry name" value="Tetratricopeptide repeat domain"/>
    <property type="match status" value="1"/>
</dbReference>
<accession>A0A1E5WF47</accession>
<feature type="compositionally biased region" description="Pro residues" evidence="1">
    <location>
        <begin position="9"/>
        <end position="19"/>
    </location>
</feature>
<evidence type="ECO:0000313" key="2">
    <source>
        <dbReference type="EMBL" id="OEL35985.1"/>
    </source>
</evidence>
<dbReference type="GO" id="GO:0003723">
    <property type="term" value="F:RNA binding"/>
    <property type="evidence" value="ECO:0007669"/>
    <property type="project" value="InterPro"/>
</dbReference>
<protein>
    <recommendedName>
        <fullName evidence="4">Tha8</fullName>
    </recommendedName>
</protein>
<dbReference type="PANTHER" id="PTHR47594:SF3">
    <property type="entry name" value="PROTEIN THYLAKOID ASSEMBLY 8, CHLOROPLASTIC"/>
    <property type="match status" value="1"/>
</dbReference>
<evidence type="ECO:0000256" key="1">
    <source>
        <dbReference type="SAM" id="MobiDB-lite"/>
    </source>
</evidence>
<evidence type="ECO:0008006" key="4">
    <source>
        <dbReference type="Google" id="ProtNLM"/>
    </source>
</evidence>
<organism evidence="2 3">
    <name type="scientific">Dichanthelium oligosanthes</name>
    <dbReference type="NCBI Taxonomy" id="888268"/>
    <lineage>
        <taxon>Eukaryota</taxon>
        <taxon>Viridiplantae</taxon>
        <taxon>Streptophyta</taxon>
        <taxon>Embryophyta</taxon>
        <taxon>Tracheophyta</taxon>
        <taxon>Spermatophyta</taxon>
        <taxon>Magnoliopsida</taxon>
        <taxon>Liliopsida</taxon>
        <taxon>Poales</taxon>
        <taxon>Poaceae</taxon>
        <taxon>PACMAD clade</taxon>
        <taxon>Panicoideae</taxon>
        <taxon>Panicodae</taxon>
        <taxon>Paniceae</taxon>
        <taxon>Dichantheliinae</taxon>
        <taxon>Dichanthelium</taxon>
    </lineage>
</organism>
<proteinExistence type="predicted"/>
<dbReference type="AlphaFoldDB" id="A0A1E5WF47"/>
<keyword evidence="3" id="KW-1185">Reference proteome</keyword>
<dbReference type="OrthoDB" id="675068at2759"/>
<dbReference type="STRING" id="888268.A0A1E5WF47"/>
<gene>
    <name evidence="2" type="ORF">BAE44_0002997</name>
</gene>
<dbReference type="GO" id="GO:0000373">
    <property type="term" value="P:Group II intron splicing"/>
    <property type="evidence" value="ECO:0007669"/>
    <property type="project" value="InterPro"/>
</dbReference>
<dbReference type="InterPro" id="IPR011990">
    <property type="entry name" value="TPR-like_helical_dom_sf"/>
</dbReference>
<dbReference type="Proteomes" id="UP000095767">
    <property type="component" value="Unassembled WGS sequence"/>
</dbReference>
<reference evidence="2 3" key="1">
    <citation type="submission" date="2016-09" db="EMBL/GenBank/DDBJ databases">
        <title>The draft genome of Dichanthelium oligosanthes: A C3 panicoid grass species.</title>
        <authorList>
            <person name="Studer A.J."/>
            <person name="Schnable J.C."/>
            <person name="Brutnell T.P."/>
        </authorList>
    </citation>
    <scope>NUCLEOTIDE SEQUENCE [LARGE SCALE GENOMIC DNA]</scope>
    <source>
        <strain evidence="3">cv. Kellogg 1175</strain>
        <tissue evidence="2">Leaf</tissue>
    </source>
</reference>
<dbReference type="EMBL" id="LWDX02010457">
    <property type="protein sequence ID" value="OEL35985.1"/>
    <property type="molecule type" value="Genomic_DNA"/>
</dbReference>
<name>A0A1E5WF47_9POAL</name>
<dbReference type="GO" id="GO:0009658">
    <property type="term" value="P:chloroplast organization"/>
    <property type="evidence" value="ECO:0007669"/>
    <property type="project" value="InterPro"/>
</dbReference>
<feature type="region of interest" description="Disordered" evidence="1">
    <location>
        <begin position="1"/>
        <end position="42"/>
    </location>
</feature>
<evidence type="ECO:0000313" key="3">
    <source>
        <dbReference type="Proteomes" id="UP000095767"/>
    </source>
</evidence>